<keyword evidence="6" id="KW-1185">Reference proteome</keyword>
<comment type="similarity">
    <text evidence="2">Belongs to the threonine aldolase family.</text>
</comment>
<gene>
    <name evidence="5" type="ordered locus">Terro_4386</name>
</gene>
<keyword evidence="3" id="KW-0663">Pyridoxal phosphate</keyword>
<dbReference type="Gene3D" id="3.40.640.10">
    <property type="entry name" value="Type I PLP-dependent aspartate aminotransferase-like (Major domain)"/>
    <property type="match status" value="1"/>
</dbReference>
<keyword evidence="5" id="KW-0456">Lyase</keyword>
<evidence type="ECO:0000313" key="6">
    <source>
        <dbReference type="Proteomes" id="UP000006056"/>
    </source>
</evidence>
<dbReference type="HOGENOM" id="CLU_029381_0_4_0"/>
<dbReference type="KEGG" id="trs:Terro_4386"/>
<dbReference type="STRING" id="926566.Terro_4386"/>
<accession>I3ZMW5</accession>
<dbReference type="GO" id="GO:0005829">
    <property type="term" value="C:cytosol"/>
    <property type="evidence" value="ECO:0007669"/>
    <property type="project" value="TreeGrafter"/>
</dbReference>
<dbReference type="InterPro" id="IPR006311">
    <property type="entry name" value="TAT_signal"/>
</dbReference>
<evidence type="ECO:0000256" key="3">
    <source>
        <dbReference type="ARBA" id="ARBA00022898"/>
    </source>
</evidence>
<dbReference type="EMBL" id="CP003379">
    <property type="protein sequence ID" value="AFL90583.1"/>
    <property type="molecule type" value="Genomic_DNA"/>
</dbReference>
<organism evidence="5 6">
    <name type="scientific">Terriglobus roseus (strain DSM 18391 / NRRL B-41598 / KBS 63)</name>
    <dbReference type="NCBI Taxonomy" id="926566"/>
    <lineage>
        <taxon>Bacteria</taxon>
        <taxon>Pseudomonadati</taxon>
        <taxon>Acidobacteriota</taxon>
        <taxon>Terriglobia</taxon>
        <taxon>Terriglobales</taxon>
        <taxon>Acidobacteriaceae</taxon>
        <taxon>Terriglobus</taxon>
    </lineage>
</organism>
<dbReference type="EC" id="4.1.2.5" evidence="5"/>
<protein>
    <submittedName>
        <fullName evidence="5">Threonine aldolase</fullName>
        <ecNumber evidence="5">4.1.2.5</ecNumber>
    </submittedName>
</protein>
<dbReference type="InterPro" id="IPR015421">
    <property type="entry name" value="PyrdxlP-dep_Trfase_major"/>
</dbReference>
<evidence type="ECO:0000256" key="2">
    <source>
        <dbReference type="ARBA" id="ARBA00006966"/>
    </source>
</evidence>
<dbReference type="Pfam" id="PF01212">
    <property type="entry name" value="Beta_elim_lyase"/>
    <property type="match status" value="1"/>
</dbReference>
<proteinExistence type="inferred from homology"/>
<dbReference type="PANTHER" id="PTHR48097:SF9">
    <property type="entry name" value="L-THREONINE ALDOLASE"/>
    <property type="match status" value="1"/>
</dbReference>
<evidence type="ECO:0000256" key="1">
    <source>
        <dbReference type="ARBA" id="ARBA00001933"/>
    </source>
</evidence>
<dbReference type="GO" id="GO:0006545">
    <property type="term" value="P:glycine biosynthetic process"/>
    <property type="evidence" value="ECO:0007669"/>
    <property type="project" value="TreeGrafter"/>
</dbReference>
<dbReference type="PANTHER" id="PTHR48097">
    <property type="entry name" value="L-THREONINE ALDOLASE-RELATED"/>
    <property type="match status" value="1"/>
</dbReference>
<dbReference type="AlphaFoldDB" id="I3ZMW5"/>
<dbReference type="PROSITE" id="PS51318">
    <property type="entry name" value="TAT"/>
    <property type="match status" value="1"/>
</dbReference>
<sequence length="401" mass="43705">MRDNSQYRTTETTMADAINRRSFLLAAAPAALTAATLAQHPLLAQTAAAPAPLPPVDDRTVYFASDYPNISPEEHIRMFTTALAKHPGKEDTYLKGGAVTELEQKFAAMFGKEDCVFLPTGTLANNLAARILCGEHKHLITQSDSHLYADESDSPSILSGITMQPVAPGKAAPTFEEWEAAVLDAEHRAYPLKVGAISMESPVRRHNGESIPFAIVQKVCAMAKSKGIATHWDGARAFMLLGTPGYDLAHYAAPFDTVFASLYKALHAPFGGMLMGTKEKMAQARDLRHVFGGLIYHGWVAALPALNALDGLPERWSKLRTAAEELIAKLQSAGGYTIERVPNESNIFLLKPSEARMKGLQDRLLAADIRIAAPRNGSIVMYFNETILRRPIAEILKPFVV</sequence>
<reference evidence="5 6" key="1">
    <citation type="submission" date="2012-06" db="EMBL/GenBank/DDBJ databases">
        <title>Complete genome of Terriglobus roseus DSM 18391.</title>
        <authorList>
            <consortium name="US DOE Joint Genome Institute (JGI-PGF)"/>
            <person name="Lucas S."/>
            <person name="Copeland A."/>
            <person name="Lapidus A."/>
            <person name="Glavina del Rio T."/>
            <person name="Dalin E."/>
            <person name="Tice H."/>
            <person name="Bruce D."/>
            <person name="Goodwin L."/>
            <person name="Pitluck S."/>
            <person name="Peters L."/>
            <person name="Mikhailova N."/>
            <person name="Munk A.C.C."/>
            <person name="Kyrpides N."/>
            <person name="Mavromatis K."/>
            <person name="Ivanova N."/>
            <person name="Brettin T."/>
            <person name="Detter J.C."/>
            <person name="Han C."/>
            <person name="Larimer F."/>
            <person name="Land M."/>
            <person name="Hauser L."/>
            <person name="Markowitz V."/>
            <person name="Cheng J.-F."/>
            <person name="Hugenholtz P."/>
            <person name="Woyke T."/>
            <person name="Wu D."/>
            <person name="Brambilla E."/>
            <person name="Klenk H.-P."/>
            <person name="Eisen J.A."/>
        </authorList>
    </citation>
    <scope>NUCLEOTIDE SEQUENCE [LARGE SCALE GENOMIC DNA]</scope>
    <source>
        <strain evidence="6">DSM 18391 / NRRL B-41598 / KBS 63</strain>
    </source>
</reference>
<dbReference type="SUPFAM" id="SSF53383">
    <property type="entry name" value="PLP-dependent transferases"/>
    <property type="match status" value="1"/>
</dbReference>
<evidence type="ECO:0000259" key="4">
    <source>
        <dbReference type="Pfam" id="PF01212"/>
    </source>
</evidence>
<dbReference type="InterPro" id="IPR015424">
    <property type="entry name" value="PyrdxlP-dep_Trfase"/>
</dbReference>
<dbReference type="GO" id="GO:0008732">
    <property type="term" value="F:L-allo-threonine aldolase activity"/>
    <property type="evidence" value="ECO:0007669"/>
    <property type="project" value="TreeGrafter"/>
</dbReference>
<dbReference type="InterPro" id="IPR001597">
    <property type="entry name" value="ArAA_b-elim_lyase/Thr_aldolase"/>
</dbReference>
<name>I3ZMW5_TERRK</name>
<dbReference type="Proteomes" id="UP000006056">
    <property type="component" value="Chromosome"/>
</dbReference>
<comment type="cofactor">
    <cofactor evidence="1">
        <name>pyridoxal 5'-phosphate</name>
        <dbReference type="ChEBI" id="CHEBI:597326"/>
    </cofactor>
</comment>
<evidence type="ECO:0000313" key="5">
    <source>
        <dbReference type="EMBL" id="AFL90583.1"/>
    </source>
</evidence>
<feature type="domain" description="Aromatic amino acid beta-eliminating lyase/threonine aldolase" evidence="4">
    <location>
        <begin position="90"/>
        <end position="348"/>
    </location>
</feature>
<dbReference type="GO" id="GO:0006567">
    <property type="term" value="P:L-threonine catabolic process"/>
    <property type="evidence" value="ECO:0007669"/>
    <property type="project" value="TreeGrafter"/>
</dbReference>
<dbReference type="eggNOG" id="COG2008">
    <property type="taxonomic scope" value="Bacteria"/>
</dbReference>